<organism evidence="1 2">
    <name type="scientific">Salinimonas sediminis</name>
    <dbReference type="NCBI Taxonomy" id="2303538"/>
    <lineage>
        <taxon>Bacteria</taxon>
        <taxon>Pseudomonadati</taxon>
        <taxon>Pseudomonadota</taxon>
        <taxon>Gammaproteobacteria</taxon>
        <taxon>Alteromonadales</taxon>
        <taxon>Alteromonadaceae</taxon>
        <taxon>Alteromonas/Salinimonas group</taxon>
        <taxon>Salinimonas</taxon>
    </lineage>
</organism>
<proteinExistence type="predicted"/>
<dbReference type="OrthoDB" id="1237440at2"/>
<evidence type="ECO:0000313" key="2">
    <source>
        <dbReference type="Proteomes" id="UP000262073"/>
    </source>
</evidence>
<dbReference type="AlphaFoldDB" id="A0A346NRV4"/>
<dbReference type="Proteomes" id="UP000262073">
    <property type="component" value="Chromosome"/>
</dbReference>
<reference evidence="1 2" key="1">
    <citation type="submission" date="2018-08" db="EMBL/GenBank/DDBJ databases">
        <title>Salinimonas sediminis sp. nov., a piezophilic bacterium isolated from a deep-sea sediment sample from the New Britain Trench.</title>
        <authorList>
            <person name="Cao J."/>
        </authorList>
    </citation>
    <scope>NUCLEOTIDE SEQUENCE [LARGE SCALE GENOMIC DNA]</scope>
    <source>
        <strain evidence="1 2">N102</strain>
    </source>
</reference>
<sequence>MFFFNEKEIEYKDIKFKYEIRYGDVSDKVQKYFYIAISCSKAYVEEYKQLLKIVRGACKSDSFDVETLTSDLSHYSACNAYGKIHEIENLMRRLITFFMVTKVGKDWAKNNSPDAVKKNFARDRSNNGHEYASELHKLDFGHLADFLFKSYQTKTNESLYTEINSLSDSEQVNIEKLKSFIPTSNWNIFFKDSINVEASYLKSRWEKLTDLRNRVAHSADFTEEEYDEVEEIFDELKPILNDAFDQSVKLKIESDEREKIVSNLDSKIGGLFREIELCERYIRNSAGDTRNTPIENVINNLSGSPDIQKKTLNSFIELVNLKAKLTAETSPSDENINELENRVLDFKEQINHTWNDEVYNIVKGLGGKATLNEIYIEVRKTSKRTLYSAWKTSVRRAIYTNSSDVELFGGKYDIYKKVNKGTWKIRENIEESILSDFLKSN</sequence>
<dbReference type="EMBL" id="CP031769">
    <property type="protein sequence ID" value="AXR08261.1"/>
    <property type="molecule type" value="Genomic_DNA"/>
</dbReference>
<accession>A0A346NRV4</accession>
<keyword evidence="2" id="KW-1185">Reference proteome</keyword>
<gene>
    <name evidence="1" type="ORF">D0Y50_19010</name>
</gene>
<dbReference type="KEGG" id="salm:D0Y50_19010"/>
<dbReference type="RefSeq" id="WP_117318502.1">
    <property type="nucleotide sequence ID" value="NZ_CP031769.1"/>
</dbReference>
<name>A0A346NRV4_9ALTE</name>
<protein>
    <submittedName>
        <fullName evidence="1">Uncharacterized protein</fullName>
    </submittedName>
</protein>
<evidence type="ECO:0000313" key="1">
    <source>
        <dbReference type="EMBL" id="AXR08261.1"/>
    </source>
</evidence>